<organism evidence="2 3">
    <name type="scientific">Tolumonas auensis (strain DSM 9187 / NBRC 110442 / TA 4)</name>
    <dbReference type="NCBI Taxonomy" id="595494"/>
    <lineage>
        <taxon>Bacteria</taxon>
        <taxon>Pseudomonadati</taxon>
        <taxon>Pseudomonadota</taxon>
        <taxon>Gammaproteobacteria</taxon>
        <taxon>Aeromonadales</taxon>
        <taxon>Aeromonadaceae</taxon>
        <taxon>Tolumonas</taxon>
    </lineage>
</organism>
<dbReference type="InterPro" id="IPR017739">
    <property type="entry name" value="T6SS-assoc_VCA0119"/>
</dbReference>
<dbReference type="eggNOG" id="COG3515">
    <property type="taxonomic scope" value="Bacteria"/>
</dbReference>
<dbReference type="HOGENOM" id="CLU_029347_0_0_6"/>
<sequence length="513" mass="59102">MKLNDTEMVNAIIAPVIGHAFPQGEDVRYDSDFEMVEAELAKLTSVYKDHKTDWKLVLQLSYELLTTRSKDLRIVCWYAYAQLKVNGLVRLPAVLFMLQKVIEQYWEQCFPVKIRARLAALIWLFDRIDYNENKYAENLSSDELNLLILSLESCDEILNGKFDGEISFLQPKLQLLRDIRRRQNMSKIEPVLANPVSPNHTSVIDVLVPVLSTITEDNDSIRIARYIQEQSRLLTIWFLSKDLADPRAYLLTRSSAWLQVVSAPLADAQGLTKLKPLTANKLQEYQQKLSAKEFAVLIPELEVSLSKAPFWLDGHHWCAQALDGLGHHQMANHLRDYLCSFLSKHPSLLELSFDDGSPFASETTKLWLSTASSEQMTNCAVFNNSADEQQPWLMALAMAQENINHDISCLKQEIRSLQTLANTATSGRDKTMWLLALAKLCQQYQRHDLAVFILEDIHQYIYQFRLNQWEPLLEKNVLQQLLFSLEKVNAKQHQEKIKEIKTNLYRMDISIAF</sequence>
<reference evidence="2 3" key="2">
    <citation type="journal article" date="2011" name="Stand. Genomic Sci.">
        <title>Complete genome sequence of Tolumonas auensis type strain (TA 4).</title>
        <authorList>
            <person name="Chertkov O."/>
            <person name="Copeland A."/>
            <person name="Lucas S."/>
            <person name="Lapidus A."/>
            <person name="Berry K.W."/>
            <person name="Detter J.C."/>
            <person name="Del Rio T.G."/>
            <person name="Hammon N."/>
            <person name="Dalin E."/>
            <person name="Tice H."/>
            <person name="Pitluck S."/>
            <person name="Richardson P."/>
            <person name="Bruce D."/>
            <person name="Goodwin L."/>
            <person name="Han C."/>
            <person name="Tapia R."/>
            <person name="Saunders E."/>
            <person name="Schmutz J."/>
            <person name="Brettin T."/>
            <person name="Larimer F."/>
            <person name="Land M."/>
            <person name="Hauser L."/>
            <person name="Spring S."/>
            <person name="Rohde M."/>
            <person name="Kyrpides N.C."/>
            <person name="Ivanova N."/>
            <person name="Goker M."/>
            <person name="Beller H.R."/>
            <person name="Klenk H.P."/>
            <person name="Woyke T."/>
        </authorList>
    </citation>
    <scope>NUCLEOTIDE SEQUENCE [LARGE SCALE GENOMIC DNA]</scope>
    <source>
        <strain evidence="3">DSM 9187 / TA4</strain>
    </source>
</reference>
<dbReference type="Pfam" id="PF16989">
    <property type="entry name" value="T6SS_VasJ"/>
    <property type="match status" value="1"/>
</dbReference>
<dbReference type="KEGG" id="tau:Tola_0193"/>
<evidence type="ECO:0000313" key="2">
    <source>
        <dbReference type="EMBL" id="ACQ91823.1"/>
    </source>
</evidence>
<dbReference type="PANTHER" id="PTHR37024:SF5">
    <property type="entry name" value="IMPA N-TERMINAL DOMAIN-CONTAINING PROTEIN"/>
    <property type="match status" value="1"/>
</dbReference>
<accession>C4L824</accession>
<name>C4L824_TOLAT</name>
<protein>
    <submittedName>
        <fullName evidence="2">Type VI secretion-associated protein, VC_A0119 family</fullName>
    </submittedName>
</protein>
<dbReference type="InterPro" id="IPR010657">
    <property type="entry name" value="ImpA_N"/>
</dbReference>
<dbReference type="OrthoDB" id="1522895at2"/>
<dbReference type="AlphaFoldDB" id="C4L824"/>
<dbReference type="PANTHER" id="PTHR37024">
    <property type="entry name" value="TYPE VI SECRETION SYSTEM DUF2094 AND IMPA-RELATED DOMAIN PROTEIN"/>
    <property type="match status" value="1"/>
</dbReference>
<gene>
    <name evidence="2" type="ordered locus">Tola_0193</name>
</gene>
<dbReference type="Pfam" id="PF06812">
    <property type="entry name" value="ImpA_N"/>
    <property type="match status" value="1"/>
</dbReference>
<keyword evidence="3" id="KW-1185">Reference proteome</keyword>
<reference evidence="3" key="1">
    <citation type="submission" date="2009-05" db="EMBL/GenBank/DDBJ databases">
        <title>Complete sequence of Tolumonas auensis DSM 9187.</title>
        <authorList>
            <consortium name="US DOE Joint Genome Institute"/>
            <person name="Lucas S."/>
            <person name="Copeland A."/>
            <person name="Lapidus A."/>
            <person name="Glavina del Rio T."/>
            <person name="Tice H."/>
            <person name="Bruce D."/>
            <person name="Goodwin L."/>
            <person name="Pitluck S."/>
            <person name="Chertkov O."/>
            <person name="Brettin T."/>
            <person name="Detter J.C."/>
            <person name="Han C."/>
            <person name="Larimer F."/>
            <person name="Land M."/>
            <person name="Hauser L."/>
            <person name="Kyrpides N."/>
            <person name="Mikhailova N."/>
            <person name="Spring S."/>
            <person name="Beller H."/>
        </authorList>
    </citation>
    <scope>NUCLEOTIDE SEQUENCE [LARGE SCALE GENOMIC DNA]</scope>
    <source>
        <strain evidence="3">DSM 9187 / TA4</strain>
    </source>
</reference>
<dbReference type="EMBL" id="CP001616">
    <property type="protein sequence ID" value="ACQ91823.1"/>
    <property type="molecule type" value="Genomic_DNA"/>
</dbReference>
<dbReference type="STRING" id="595494.Tola_0193"/>
<feature type="domain" description="ImpA N-terminal" evidence="1">
    <location>
        <begin position="17"/>
        <end position="125"/>
    </location>
</feature>
<dbReference type="NCBIfam" id="TIGR03362">
    <property type="entry name" value="VI_chp_7"/>
    <property type="match status" value="1"/>
</dbReference>
<dbReference type="RefSeq" id="WP_012728422.1">
    <property type="nucleotide sequence ID" value="NC_012691.1"/>
</dbReference>
<proteinExistence type="predicted"/>
<dbReference type="Proteomes" id="UP000009073">
    <property type="component" value="Chromosome"/>
</dbReference>
<evidence type="ECO:0000259" key="1">
    <source>
        <dbReference type="Pfam" id="PF06812"/>
    </source>
</evidence>
<evidence type="ECO:0000313" key="3">
    <source>
        <dbReference type="Proteomes" id="UP000009073"/>
    </source>
</evidence>